<dbReference type="Proteomes" id="UP000887458">
    <property type="component" value="Unassembled WGS sequence"/>
</dbReference>
<evidence type="ECO:0000313" key="1">
    <source>
        <dbReference type="EMBL" id="KAH9418046.1"/>
    </source>
</evidence>
<sequence>MLNEYPFLLLASTLLQPTPSSTILGSNNIHRQQQQQQQTITESQKFYQNIVYKCLDEQFMPQMNLLLLSSNQQQKYLQLQSISKLRQLCNYHSNFLEFLIYDYQENLSTFCNHFEQKEDLKILENFFWLYHKIYNNNLKGLIPLILVKMIHYSKNSFNDWFSSNETTQSSSKSIIDDHYLIDYAICNDLISYGVELHQWIGKKEQLEIDNYHQWKQKFTNLLVLMGDHCFVKMMALVVVYKDIGLYNCYTDSKLKNIEGAFSLCTYDADNDNNQNNSNVITNLDKIIQQFEMIISTSNTDTITSKLLDKSSWSMTTVNYLLSYCYLTYGFQLSFFISELFHKYGLNEQAKKFAIEFGHNLGMAIKLSHLLDDSSTNLINIHQMTNNENIFFESIPIEIRKKLFQYYIGRAKQLYVENIIQRQQQQQQFNDRSLIIINLFGQYLDQLQILDQ</sequence>
<accession>A0ABQ8J6R3</accession>
<proteinExistence type="predicted"/>
<keyword evidence="2" id="KW-1185">Reference proteome</keyword>
<name>A0ABQ8J6R3_DERPT</name>
<organism evidence="1 2">
    <name type="scientific">Dermatophagoides pteronyssinus</name>
    <name type="common">European house dust mite</name>
    <dbReference type="NCBI Taxonomy" id="6956"/>
    <lineage>
        <taxon>Eukaryota</taxon>
        <taxon>Metazoa</taxon>
        <taxon>Ecdysozoa</taxon>
        <taxon>Arthropoda</taxon>
        <taxon>Chelicerata</taxon>
        <taxon>Arachnida</taxon>
        <taxon>Acari</taxon>
        <taxon>Acariformes</taxon>
        <taxon>Sarcoptiformes</taxon>
        <taxon>Astigmata</taxon>
        <taxon>Psoroptidia</taxon>
        <taxon>Analgoidea</taxon>
        <taxon>Pyroglyphidae</taxon>
        <taxon>Dermatophagoidinae</taxon>
        <taxon>Dermatophagoides</taxon>
    </lineage>
</organism>
<comment type="caution">
    <text evidence="1">The sequence shown here is derived from an EMBL/GenBank/DDBJ whole genome shotgun (WGS) entry which is preliminary data.</text>
</comment>
<evidence type="ECO:0000313" key="2">
    <source>
        <dbReference type="Proteomes" id="UP000887458"/>
    </source>
</evidence>
<protein>
    <submittedName>
        <fullName evidence="1">Uncharacterized protein</fullName>
    </submittedName>
</protein>
<reference evidence="1 2" key="1">
    <citation type="journal article" date="2018" name="J. Allergy Clin. Immunol.">
        <title>High-quality assembly of Dermatophagoides pteronyssinus genome and transcriptome reveals a wide range of novel allergens.</title>
        <authorList>
            <person name="Liu X.Y."/>
            <person name="Yang K.Y."/>
            <person name="Wang M.Q."/>
            <person name="Kwok J.S."/>
            <person name="Zeng X."/>
            <person name="Yang Z."/>
            <person name="Xiao X.J."/>
            <person name="Lau C.P."/>
            <person name="Li Y."/>
            <person name="Huang Z.M."/>
            <person name="Ba J.G."/>
            <person name="Yim A.K."/>
            <person name="Ouyang C.Y."/>
            <person name="Ngai S.M."/>
            <person name="Chan T.F."/>
            <person name="Leung E.L."/>
            <person name="Liu L."/>
            <person name="Liu Z.G."/>
            <person name="Tsui S.K."/>
        </authorList>
    </citation>
    <scope>NUCLEOTIDE SEQUENCE [LARGE SCALE GENOMIC DNA]</scope>
    <source>
        <strain evidence="1">Derp</strain>
    </source>
</reference>
<reference evidence="1 2" key="2">
    <citation type="journal article" date="2022" name="Mol. Biol. Evol.">
        <title>Comparative Genomics Reveals Insights into the Divergent Evolution of Astigmatic Mites and Household Pest Adaptations.</title>
        <authorList>
            <person name="Xiong Q."/>
            <person name="Wan A.T."/>
            <person name="Liu X."/>
            <person name="Fung C.S."/>
            <person name="Xiao X."/>
            <person name="Malainual N."/>
            <person name="Hou J."/>
            <person name="Wang L."/>
            <person name="Wang M."/>
            <person name="Yang K.Y."/>
            <person name="Cui Y."/>
            <person name="Leung E.L."/>
            <person name="Nong W."/>
            <person name="Shin S.K."/>
            <person name="Au S.W."/>
            <person name="Jeong K.Y."/>
            <person name="Chew F.T."/>
            <person name="Hui J.H."/>
            <person name="Leung T.F."/>
            <person name="Tungtrongchitr A."/>
            <person name="Zhong N."/>
            <person name="Liu Z."/>
            <person name="Tsui S.K."/>
        </authorList>
    </citation>
    <scope>NUCLEOTIDE SEQUENCE [LARGE SCALE GENOMIC DNA]</scope>
    <source>
        <strain evidence="1">Derp</strain>
    </source>
</reference>
<gene>
    <name evidence="1" type="ORF">DERP_008302</name>
</gene>
<dbReference type="EMBL" id="NJHN03000067">
    <property type="protein sequence ID" value="KAH9418046.1"/>
    <property type="molecule type" value="Genomic_DNA"/>
</dbReference>